<dbReference type="PROSITE" id="PS50110">
    <property type="entry name" value="RESPONSE_REGULATORY"/>
    <property type="match status" value="1"/>
</dbReference>
<dbReference type="GO" id="GO:0032993">
    <property type="term" value="C:protein-DNA complex"/>
    <property type="evidence" value="ECO:0007669"/>
    <property type="project" value="TreeGrafter"/>
</dbReference>
<dbReference type="Pfam" id="PF00072">
    <property type="entry name" value="Response_reg"/>
    <property type="match status" value="1"/>
</dbReference>
<feature type="modified residue" description="4-aspartylphosphate" evidence="4">
    <location>
        <position position="55"/>
    </location>
</feature>
<dbReference type="PROSITE" id="PS51755">
    <property type="entry name" value="OMPR_PHOB"/>
    <property type="match status" value="1"/>
</dbReference>
<comment type="caution">
    <text evidence="8">The sequence shown here is derived from an EMBL/GenBank/DDBJ whole genome shotgun (WGS) entry which is preliminary data.</text>
</comment>
<dbReference type="SMART" id="SM00448">
    <property type="entry name" value="REC"/>
    <property type="match status" value="1"/>
</dbReference>
<keyword evidence="1 4" id="KW-0597">Phosphoprotein</keyword>
<dbReference type="InterPro" id="IPR039420">
    <property type="entry name" value="WalR-like"/>
</dbReference>
<dbReference type="AlphaFoldDB" id="A0A5C6RPU0"/>
<dbReference type="FunFam" id="3.40.50.2300:FF:000073">
    <property type="entry name" value="DNA-binding response regulator RprY"/>
    <property type="match status" value="1"/>
</dbReference>
<dbReference type="PANTHER" id="PTHR48111">
    <property type="entry name" value="REGULATOR OF RPOS"/>
    <property type="match status" value="1"/>
</dbReference>
<evidence type="ECO:0000313" key="8">
    <source>
        <dbReference type="EMBL" id="TXB64381.1"/>
    </source>
</evidence>
<dbReference type="CDD" id="cd00383">
    <property type="entry name" value="trans_reg_C"/>
    <property type="match status" value="1"/>
</dbReference>
<name>A0A5C6RPU0_9FLAO</name>
<dbReference type="InterPro" id="IPR016032">
    <property type="entry name" value="Sig_transdc_resp-reg_C-effctor"/>
</dbReference>
<dbReference type="GO" id="GO:0006355">
    <property type="term" value="P:regulation of DNA-templated transcription"/>
    <property type="evidence" value="ECO:0007669"/>
    <property type="project" value="InterPro"/>
</dbReference>
<feature type="domain" description="OmpR/PhoB-type" evidence="7">
    <location>
        <begin position="132"/>
        <end position="229"/>
    </location>
</feature>
<evidence type="ECO:0000256" key="5">
    <source>
        <dbReference type="PROSITE-ProRule" id="PRU01091"/>
    </source>
</evidence>
<dbReference type="SUPFAM" id="SSF52172">
    <property type="entry name" value="CheY-like"/>
    <property type="match status" value="1"/>
</dbReference>
<proteinExistence type="predicted"/>
<keyword evidence="2" id="KW-0902">Two-component regulatory system</keyword>
<accession>A0A5C6RPU0</accession>
<evidence type="ECO:0000259" key="6">
    <source>
        <dbReference type="PROSITE" id="PS50110"/>
    </source>
</evidence>
<dbReference type="CDD" id="cd17574">
    <property type="entry name" value="REC_OmpR"/>
    <property type="match status" value="1"/>
</dbReference>
<evidence type="ECO:0000256" key="2">
    <source>
        <dbReference type="ARBA" id="ARBA00023012"/>
    </source>
</evidence>
<dbReference type="GO" id="GO:0000156">
    <property type="term" value="F:phosphorelay response regulator activity"/>
    <property type="evidence" value="ECO:0007669"/>
    <property type="project" value="TreeGrafter"/>
</dbReference>
<dbReference type="InterPro" id="IPR036388">
    <property type="entry name" value="WH-like_DNA-bd_sf"/>
</dbReference>
<feature type="DNA-binding region" description="OmpR/PhoB-type" evidence="5">
    <location>
        <begin position="132"/>
        <end position="229"/>
    </location>
</feature>
<dbReference type="PANTHER" id="PTHR48111:SF40">
    <property type="entry name" value="PHOSPHATE REGULON TRANSCRIPTIONAL REGULATORY PROTEIN PHOB"/>
    <property type="match status" value="1"/>
</dbReference>
<sequence length="231" mass="26454">MNKNIKILLAEDDVNLGNLLSDYLKAKGYATDLAINGDEAFTLFAKGSYDLCLFDVMMPVKDGFTLAKEIRKINENIPIVFLTAKSMKEDTLQGFESGADDYISKPFSMEELLARITAVLRRSKPQAKEEEVSIFAIGNYNFDYQKRLLMIGDTTQKLTSKENDLLRLLALNQGKILERTYALKAIWGDDNYFNARSMDVYIAKLRKHLSQDERIEIMNVHGRGFRFFVHE</sequence>
<keyword evidence="3 5" id="KW-0238">DNA-binding</keyword>
<dbReference type="RefSeq" id="WP_147101705.1">
    <property type="nucleotide sequence ID" value="NZ_VOOS01000005.1"/>
</dbReference>
<dbReference type="EMBL" id="VOOS01000005">
    <property type="protein sequence ID" value="TXB64381.1"/>
    <property type="molecule type" value="Genomic_DNA"/>
</dbReference>
<evidence type="ECO:0000259" key="7">
    <source>
        <dbReference type="PROSITE" id="PS51755"/>
    </source>
</evidence>
<dbReference type="Pfam" id="PF00486">
    <property type="entry name" value="Trans_reg_C"/>
    <property type="match status" value="1"/>
</dbReference>
<dbReference type="Proteomes" id="UP000321721">
    <property type="component" value="Unassembled WGS sequence"/>
</dbReference>
<dbReference type="Gene3D" id="1.10.10.10">
    <property type="entry name" value="Winged helix-like DNA-binding domain superfamily/Winged helix DNA-binding domain"/>
    <property type="match status" value="1"/>
</dbReference>
<dbReference type="SUPFAM" id="SSF46894">
    <property type="entry name" value="C-terminal effector domain of the bipartite response regulators"/>
    <property type="match status" value="1"/>
</dbReference>
<protein>
    <submittedName>
        <fullName evidence="8">Response regulator transcription factor</fullName>
    </submittedName>
</protein>
<feature type="domain" description="Response regulatory" evidence="6">
    <location>
        <begin position="6"/>
        <end position="120"/>
    </location>
</feature>
<evidence type="ECO:0000256" key="3">
    <source>
        <dbReference type="ARBA" id="ARBA00023125"/>
    </source>
</evidence>
<dbReference type="OrthoDB" id="9790442at2"/>
<dbReference type="GO" id="GO:0000976">
    <property type="term" value="F:transcription cis-regulatory region binding"/>
    <property type="evidence" value="ECO:0007669"/>
    <property type="project" value="TreeGrafter"/>
</dbReference>
<dbReference type="InterPro" id="IPR001789">
    <property type="entry name" value="Sig_transdc_resp-reg_receiver"/>
</dbReference>
<evidence type="ECO:0000313" key="9">
    <source>
        <dbReference type="Proteomes" id="UP000321721"/>
    </source>
</evidence>
<evidence type="ECO:0000256" key="4">
    <source>
        <dbReference type="PROSITE-ProRule" id="PRU00169"/>
    </source>
</evidence>
<dbReference type="Gene3D" id="3.40.50.2300">
    <property type="match status" value="1"/>
</dbReference>
<dbReference type="GO" id="GO:0005829">
    <property type="term" value="C:cytosol"/>
    <property type="evidence" value="ECO:0007669"/>
    <property type="project" value="TreeGrafter"/>
</dbReference>
<dbReference type="Gene3D" id="6.10.250.690">
    <property type="match status" value="1"/>
</dbReference>
<dbReference type="InterPro" id="IPR001867">
    <property type="entry name" value="OmpR/PhoB-type_DNA-bd"/>
</dbReference>
<dbReference type="InterPro" id="IPR011006">
    <property type="entry name" value="CheY-like_superfamily"/>
</dbReference>
<dbReference type="SMART" id="SM00862">
    <property type="entry name" value="Trans_reg_C"/>
    <property type="match status" value="1"/>
</dbReference>
<reference evidence="8 9" key="1">
    <citation type="submission" date="2019-08" db="EMBL/GenBank/DDBJ databases">
        <title>Genome of Vicingus serpentipes NCIMB 15042.</title>
        <authorList>
            <person name="Bowman J.P."/>
        </authorList>
    </citation>
    <scope>NUCLEOTIDE SEQUENCE [LARGE SCALE GENOMIC DNA]</scope>
    <source>
        <strain evidence="8 9">NCIMB 15042</strain>
    </source>
</reference>
<organism evidence="8 9">
    <name type="scientific">Vicingus serpentipes</name>
    <dbReference type="NCBI Taxonomy" id="1926625"/>
    <lineage>
        <taxon>Bacteria</taxon>
        <taxon>Pseudomonadati</taxon>
        <taxon>Bacteroidota</taxon>
        <taxon>Flavobacteriia</taxon>
        <taxon>Flavobacteriales</taxon>
        <taxon>Vicingaceae</taxon>
        <taxon>Vicingus</taxon>
    </lineage>
</organism>
<keyword evidence="9" id="KW-1185">Reference proteome</keyword>
<gene>
    <name evidence="8" type="ORF">FRY74_11355</name>
</gene>
<evidence type="ECO:0000256" key="1">
    <source>
        <dbReference type="ARBA" id="ARBA00022553"/>
    </source>
</evidence>